<name>A0ABV6UKY4_9ACTN</name>
<proteinExistence type="predicted"/>
<feature type="transmembrane region" description="Helical" evidence="2">
    <location>
        <begin position="53"/>
        <end position="72"/>
    </location>
</feature>
<keyword evidence="4" id="KW-1185">Reference proteome</keyword>
<keyword evidence="2" id="KW-0812">Transmembrane</keyword>
<organism evidence="3 4">
    <name type="scientific">Streptacidiphilus cavernicola</name>
    <dbReference type="NCBI Taxonomy" id="3342716"/>
    <lineage>
        <taxon>Bacteria</taxon>
        <taxon>Bacillati</taxon>
        <taxon>Actinomycetota</taxon>
        <taxon>Actinomycetes</taxon>
        <taxon>Kitasatosporales</taxon>
        <taxon>Streptomycetaceae</taxon>
        <taxon>Streptacidiphilus</taxon>
    </lineage>
</organism>
<accession>A0ABV6UKY4</accession>
<feature type="transmembrane region" description="Helical" evidence="2">
    <location>
        <begin position="24"/>
        <end position="41"/>
    </location>
</feature>
<feature type="transmembrane region" description="Helical" evidence="2">
    <location>
        <begin position="130"/>
        <end position="151"/>
    </location>
</feature>
<reference evidence="3 4" key="1">
    <citation type="submission" date="2024-09" db="EMBL/GenBank/DDBJ databases">
        <authorList>
            <person name="Lee S.D."/>
        </authorList>
    </citation>
    <scope>NUCLEOTIDE SEQUENCE [LARGE SCALE GENOMIC DNA]</scope>
    <source>
        <strain evidence="3 4">N1-5</strain>
    </source>
</reference>
<comment type="caution">
    <text evidence="3">The sequence shown here is derived from an EMBL/GenBank/DDBJ whole genome shotgun (WGS) entry which is preliminary data.</text>
</comment>
<evidence type="ECO:0000313" key="4">
    <source>
        <dbReference type="Proteomes" id="UP001592528"/>
    </source>
</evidence>
<keyword evidence="2" id="KW-1133">Transmembrane helix</keyword>
<gene>
    <name evidence="3" type="ORF">ACEZDJ_12505</name>
</gene>
<sequence>MSTAWTLATTSLGRRLRFLRRYRWWALQLLVAVPGIVLVTHDTGTADSSHVAKLWHDAALFFFVLAATLRVWRAPEEGTAEMLRFRLLHRKVAWRAFTVLLLAGSLALAADRWCTWKGDGPAARGWSTAAWVLVWLAVAARLLEPLVWMLWPQELRRGVKLARLAEDAAKVTARHSTRAAIPPTVFADQGAFGRTRASYQSHGGPPSPEPQSVPAQLAGTSYSARGRRLRASPPVLHWDGTRLAWSDAQGHTHMVPVAGRPALKGSVDRGVRPVAEMVWLLHTGARLGPSSLLVLLDDKGYRFLVLHTNQRSFGPCADLAEAVGVPFAAYRIAGDAQAFRTLLNSLFPHRGPVAELRAAEAGRG</sequence>
<evidence type="ECO:0000256" key="1">
    <source>
        <dbReference type="SAM" id="MobiDB-lite"/>
    </source>
</evidence>
<keyword evidence="2" id="KW-0472">Membrane</keyword>
<dbReference type="Proteomes" id="UP001592528">
    <property type="component" value="Unassembled WGS sequence"/>
</dbReference>
<feature type="transmembrane region" description="Helical" evidence="2">
    <location>
        <begin position="92"/>
        <end position="110"/>
    </location>
</feature>
<feature type="region of interest" description="Disordered" evidence="1">
    <location>
        <begin position="196"/>
        <end position="215"/>
    </location>
</feature>
<protein>
    <submittedName>
        <fullName evidence="3">Uncharacterized protein</fullName>
    </submittedName>
</protein>
<dbReference type="RefSeq" id="WP_030252687.1">
    <property type="nucleotide sequence ID" value="NZ_JBHEZZ010000005.1"/>
</dbReference>
<evidence type="ECO:0000313" key="3">
    <source>
        <dbReference type="EMBL" id="MFC1402109.1"/>
    </source>
</evidence>
<evidence type="ECO:0000256" key="2">
    <source>
        <dbReference type="SAM" id="Phobius"/>
    </source>
</evidence>
<dbReference type="EMBL" id="JBHEZZ010000005">
    <property type="protein sequence ID" value="MFC1402109.1"/>
    <property type="molecule type" value="Genomic_DNA"/>
</dbReference>